<accession>A0ABM6ISZ1</accession>
<evidence type="ECO:0000313" key="1">
    <source>
        <dbReference type="EMBL" id="AQU79708.1"/>
    </source>
</evidence>
<sequence length="249" mass="26243">MPEYSTNLNIEKALGTENVNRAYFMRVIDDIDEKVGVANGLAKLDANGNVLKADGSLAGEVTKAQFDLHTNKPATTLQVGHVQLSDAVTSIDVTKAATSNAVKKAYDRADAAFTSASNGKAAVKQAVAGVDPRVVIPADPTFAQLATAVGQIETGARWAKGNASGGGDSITVSGLNFKPRLIFIGLVGAETSALSHTFWSFDLDPTRVYLGGSNESYLLSSLGNYVNIGGFRLKRASLLSNPAFWIAYE</sequence>
<gene>
    <name evidence="1" type="ORF">AJGP001_10730</name>
</gene>
<organism evidence="1 2">
    <name type="scientific">Planococcus faecalis</name>
    <dbReference type="NCBI Taxonomy" id="1598147"/>
    <lineage>
        <taxon>Bacteria</taxon>
        <taxon>Bacillati</taxon>
        <taxon>Bacillota</taxon>
        <taxon>Bacilli</taxon>
        <taxon>Bacillales</taxon>
        <taxon>Caryophanaceae</taxon>
        <taxon>Planococcus</taxon>
    </lineage>
</organism>
<dbReference type="RefSeq" id="WP_071152985.1">
    <property type="nucleotide sequence ID" value="NZ_CP019401.1"/>
</dbReference>
<reference evidence="1 2" key="1">
    <citation type="submission" date="2017-01" db="EMBL/GenBank/DDBJ databases">
        <title>Planococcus faecalis genome complete sequence.</title>
        <authorList>
            <person name="Lee P.C."/>
        </authorList>
    </citation>
    <scope>NUCLEOTIDE SEQUENCE [LARGE SCALE GENOMIC DNA]</scope>
    <source>
        <strain evidence="1 2">AJ003</strain>
    </source>
</reference>
<name>A0ABM6ISZ1_9BACL</name>
<evidence type="ECO:0000313" key="2">
    <source>
        <dbReference type="Proteomes" id="UP000189661"/>
    </source>
</evidence>
<dbReference type="InterPro" id="IPR005068">
    <property type="entry name" value="Phage_lambda_Stf-r2"/>
</dbReference>
<dbReference type="Pfam" id="PF03406">
    <property type="entry name" value="Phage_fiber_2"/>
    <property type="match status" value="1"/>
</dbReference>
<dbReference type="EMBL" id="CP019401">
    <property type="protein sequence ID" value="AQU79708.1"/>
    <property type="molecule type" value="Genomic_DNA"/>
</dbReference>
<protein>
    <recommendedName>
        <fullName evidence="3">Phage tail protein</fullName>
    </recommendedName>
</protein>
<keyword evidence="2" id="KW-1185">Reference proteome</keyword>
<dbReference type="Proteomes" id="UP000189661">
    <property type="component" value="Chromosome"/>
</dbReference>
<evidence type="ECO:0008006" key="3">
    <source>
        <dbReference type="Google" id="ProtNLM"/>
    </source>
</evidence>
<proteinExistence type="predicted"/>